<evidence type="ECO:0000256" key="1">
    <source>
        <dbReference type="SAM" id="MobiDB-lite"/>
    </source>
</evidence>
<comment type="caution">
    <text evidence="2">The sequence shown here is derived from an EMBL/GenBank/DDBJ whole genome shotgun (WGS) entry which is preliminary data.</text>
</comment>
<dbReference type="Gene3D" id="2.30.110.10">
    <property type="entry name" value="Electron Transport, Fmn-binding Protein, Chain A"/>
    <property type="match status" value="1"/>
</dbReference>
<accession>A0A7Y6M7T1</accession>
<keyword evidence="3" id="KW-1185">Reference proteome</keyword>
<organism evidence="2 3">
    <name type="scientific">Nonomuraea montanisoli</name>
    <dbReference type="NCBI Taxonomy" id="2741721"/>
    <lineage>
        <taxon>Bacteria</taxon>
        <taxon>Bacillati</taxon>
        <taxon>Actinomycetota</taxon>
        <taxon>Actinomycetes</taxon>
        <taxon>Streptosporangiales</taxon>
        <taxon>Streptosporangiaceae</taxon>
        <taxon>Nonomuraea</taxon>
    </lineage>
</organism>
<dbReference type="InterPro" id="IPR007396">
    <property type="entry name" value="TR_PAI2-type"/>
</dbReference>
<protein>
    <submittedName>
        <fullName evidence="2">FMN-binding negative transcriptional regulator</fullName>
    </submittedName>
</protein>
<dbReference type="Proteomes" id="UP000586042">
    <property type="component" value="Unassembled WGS sequence"/>
</dbReference>
<feature type="compositionally biased region" description="Low complexity" evidence="1">
    <location>
        <begin position="223"/>
        <end position="242"/>
    </location>
</feature>
<feature type="region of interest" description="Disordered" evidence="1">
    <location>
        <begin position="192"/>
        <end position="242"/>
    </location>
</feature>
<name>A0A7Y6M7T1_9ACTN</name>
<proteinExistence type="predicted"/>
<evidence type="ECO:0000313" key="2">
    <source>
        <dbReference type="EMBL" id="NUW36694.1"/>
    </source>
</evidence>
<dbReference type="RefSeq" id="WP_175594138.1">
    <property type="nucleotide sequence ID" value="NZ_JABWGN010000016.1"/>
</dbReference>
<dbReference type="InterPro" id="IPR012349">
    <property type="entry name" value="Split_barrel_FMN-bd"/>
</dbReference>
<dbReference type="SUPFAM" id="SSF50475">
    <property type="entry name" value="FMN-binding split barrel"/>
    <property type="match status" value="1"/>
</dbReference>
<dbReference type="PANTHER" id="PTHR35802">
    <property type="entry name" value="PROTEASE SYNTHASE AND SPORULATION PROTEIN PAI 2"/>
    <property type="match status" value="1"/>
</dbReference>
<dbReference type="Pfam" id="PF04299">
    <property type="entry name" value="FMN_bind_2"/>
    <property type="match status" value="1"/>
</dbReference>
<sequence length="242" mass="25379">MHVFPRYAPADPAHAARLVRENPFALVVTVAGGVPVATHAPVLVEDPGGSGFEGATLVGHLARVNPQWRTWESSPDVLVVFSGPHGYVSPTSYEADPAVPTWNYAAVHLTGRIEVHPDPLEVVERTVEAMESSRTPRWRPSAVSREVFAEIVSGVVAFRVRVTGERGMFKLSQDADDGRRARVRRDAGPALAALMDQVDPRPTSAGQETGPASAGQATGPASAGQATGPAEAGQAAGPEVAS</sequence>
<reference evidence="2 3" key="1">
    <citation type="submission" date="2020-06" db="EMBL/GenBank/DDBJ databases">
        <title>Nonomuraea sp. SMC257, a novel actinomycete isolated from soil.</title>
        <authorList>
            <person name="Chanama M."/>
        </authorList>
    </citation>
    <scope>NUCLEOTIDE SEQUENCE [LARGE SCALE GENOMIC DNA]</scope>
    <source>
        <strain evidence="2 3">SMC257</strain>
    </source>
</reference>
<dbReference type="PANTHER" id="PTHR35802:SF1">
    <property type="entry name" value="PROTEASE SYNTHASE AND SPORULATION PROTEIN PAI 2"/>
    <property type="match status" value="1"/>
</dbReference>
<gene>
    <name evidence="2" type="ORF">HTZ77_35600</name>
</gene>
<dbReference type="AlphaFoldDB" id="A0A7Y6M7T1"/>
<dbReference type="EMBL" id="JABWGN010000016">
    <property type="protein sequence ID" value="NUW36694.1"/>
    <property type="molecule type" value="Genomic_DNA"/>
</dbReference>
<evidence type="ECO:0000313" key="3">
    <source>
        <dbReference type="Proteomes" id="UP000586042"/>
    </source>
</evidence>